<comment type="caution">
    <text evidence="8">The sequence shown here is derived from an EMBL/GenBank/DDBJ whole genome shotgun (WGS) entry which is preliminary data.</text>
</comment>
<gene>
    <name evidence="8" type="ORF">C4532_11460</name>
</gene>
<keyword evidence="3 6" id="KW-0812">Transmembrane</keyword>
<comment type="subcellular location">
    <subcellularLocation>
        <location evidence="6">Cell membrane</location>
        <topology evidence="6">Multi-pass membrane protein</topology>
    </subcellularLocation>
    <subcellularLocation>
        <location evidence="1">Membrane</location>
        <topology evidence="1">Multi-pass membrane protein</topology>
    </subcellularLocation>
</comment>
<dbReference type="SUPFAM" id="SSF81345">
    <property type="entry name" value="ABC transporter involved in vitamin B12 uptake, BtuC"/>
    <property type="match status" value="1"/>
</dbReference>
<dbReference type="CDD" id="cd06550">
    <property type="entry name" value="TM_ABC_iron-siderophores_like"/>
    <property type="match status" value="1"/>
</dbReference>
<evidence type="ECO:0000256" key="4">
    <source>
        <dbReference type="ARBA" id="ARBA00022989"/>
    </source>
</evidence>
<feature type="transmembrane region" description="Helical" evidence="7">
    <location>
        <begin position="218"/>
        <end position="239"/>
    </location>
</feature>
<protein>
    <submittedName>
        <fullName evidence="8">Metal ABC transporter permease</fullName>
    </submittedName>
</protein>
<evidence type="ECO:0000256" key="7">
    <source>
        <dbReference type="SAM" id="Phobius"/>
    </source>
</evidence>
<keyword evidence="5 7" id="KW-0472">Membrane</keyword>
<evidence type="ECO:0000256" key="5">
    <source>
        <dbReference type="ARBA" id="ARBA00023136"/>
    </source>
</evidence>
<organism evidence="8 9">
    <name type="scientific">Candidatus Abyssobacteria bacterium SURF_17</name>
    <dbReference type="NCBI Taxonomy" id="2093361"/>
    <lineage>
        <taxon>Bacteria</taxon>
        <taxon>Pseudomonadati</taxon>
        <taxon>Candidatus Hydrogenedentota</taxon>
        <taxon>Candidatus Abyssobacteria</taxon>
    </lineage>
</organism>
<evidence type="ECO:0000256" key="3">
    <source>
        <dbReference type="ARBA" id="ARBA00022692"/>
    </source>
</evidence>
<feature type="transmembrane region" description="Helical" evidence="7">
    <location>
        <begin position="59"/>
        <end position="79"/>
    </location>
</feature>
<reference evidence="8 9" key="1">
    <citation type="journal article" date="2017" name="ISME J.">
        <title>Energy and carbon metabolisms in a deep terrestrial subsurface fluid microbial community.</title>
        <authorList>
            <person name="Momper L."/>
            <person name="Jungbluth S.P."/>
            <person name="Lee M.D."/>
            <person name="Amend J.P."/>
        </authorList>
    </citation>
    <scope>NUCLEOTIDE SEQUENCE [LARGE SCALE GENOMIC DNA]</scope>
    <source>
        <strain evidence="8">SURF_17</strain>
    </source>
</reference>
<accession>A0A419EX01</accession>
<dbReference type="InterPro" id="IPR037294">
    <property type="entry name" value="ABC_BtuC-like"/>
</dbReference>
<evidence type="ECO:0000256" key="2">
    <source>
        <dbReference type="ARBA" id="ARBA00008034"/>
    </source>
</evidence>
<sequence length="274" mass="29295">MVEMLRFPFMQRAIVAGVILAALLAWLGVFVIMRRMSFFSDGIAHASLAGVAVGILASIHPLTTAIIFSIVFSLTIYVLERKTNLSSDAIIGMLFTSGMALGVVLISLKSGYQPDLVSFLFGNILAIRTPDLMIIAPLAVGIIVFLICNHKSITLMALDVDTAYLAGVRVSLLQIAFYVILAISVVLGLKILGIVLVSALLIIPASTAKLVSRSFKGLIIQSVSFSEAIVLLGIVLSYYLDSPTGPVIVLVGTAVFFLVFSYKQLVSLGRSQAQ</sequence>
<dbReference type="InterPro" id="IPR001626">
    <property type="entry name" value="ABC_TroCD"/>
</dbReference>
<dbReference type="GO" id="GO:0043190">
    <property type="term" value="C:ATP-binding cassette (ABC) transporter complex"/>
    <property type="evidence" value="ECO:0007669"/>
    <property type="project" value="InterPro"/>
</dbReference>
<keyword evidence="4 7" id="KW-1133">Transmembrane helix</keyword>
<feature type="transmembrane region" description="Helical" evidence="7">
    <location>
        <begin position="132"/>
        <end position="150"/>
    </location>
</feature>
<feature type="transmembrane region" description="Helical" evidence="7">
    <location>
        <begin position="91"/>
        <end position="112"/>
    </location>
</feature>
<keyword evidence="6" id="KW-0813">Transport</keyword>
<feature type="transmembrane region" description="Helical" evidence="7">
    <location>
        <begin position="191"/>
        <end position="211"/>
    </location>
</feature>
<evidence type="ECO:0000256" key="6">
    <source>
        <dbReference type="RuleBase" id="RU003943"/>
    </source>
</evidence>
<proteinExistence type="inferred from homology"/>
<dbReference type="AlphaFoldDB" id="A0A419EX01"/>
<evidence type="ECO:0000256" key="1">
    <source>
        <dbReference type="ARBA" id="ARBA00004141"/>
    </source>
</evidence>
<dbReference type="EMBL" id="QZKI01000085">
    <property type="protein sequence ID" value="RJP69179.1"/>
    <property type="molecule type" value="Genomic_DNA"/>
</dbReference>
<name>A0A419EX01_9BACT</name>
<dbReference type="PANTHER" id="PTHR30477:SF0">
    <property type="entry name" value="METAL TRANSPORT SYSTEM MEMBRANE PROTEIN TM_0125-RELATED"/>
    <property type="match status" value="1"/>
</dbReference>
<evidence type="ECO:0000313" key="8">
    <source>
        <dbReference type="EMBL" id="RJP69179.1"/>
    </source>
</evidence>
<evidence type="ECO:0000313" key="9">
    <source>
        <dbReference type="Proteomes" id="UP000285961"/>
    </source>
</evidence>
<comment type="similarity">
    <text evidence="2 6">Belongs to the ABC-3 integral membrane protein family.</text>
</comment>
<dbReference type="GO" id="GO:0055085">
    <property type="term" value="P:transmembrane transport"/>
    <property type="evidence" value="ECO:0007669"/>
    <property type="project" value="InterPro"/>
</dbReference>
<dbReference type="PANTHER" id="PTHR30477">
    <property type="entry name" value="ABC-TRANSPORTER METAL-BINDING PROTEIN"/>
    <property type="match status" value="1"/>
</dbReference>
<dbReference type="Proteomes" id="UP000285961">
    <property type="component" value="Unassembled WGS sequence"/>
</dbReference>
<feature type="transmembrane region" description="Helical" evidence="7">
    <location>
        <begin position="245"/>
        <end position="262"/>
    </location>
</feature>
<dbReference type="Gene3D" id="1.10.3470.10">
    <property type="entry name" value="ABC transporter involved in vitamin B12 uptake, BtuC"/>
    <property type="match status" value="1"/>
</dbReference>
<dbReference type="GO" id="GO:0010043">
    <property type="term" value="P:response to zinc ion"/>
    <property type="evidence" value="ECO:0007669"/>
    <property type="project" value="TreeGrafter"/>
</dbReference>
<dbReference type="Pfam" id="PF00950">
    <property type="entry name" value="ABC-3"/>
    <property type="match status" value="1"/>
</dbReference>